<reference evidence="1 2" key="1">
    <citation type="journal article" date="2016" name="PLoS Pathog.">
        <title>Biosynthesis of antibiotic leucinostatins in bio-control fungus Purpureocillium lilacinum and their inhibition on phytophthora revealed by genome mining.</title>
        <authorList>
            <person name="Wang G."/>
            <person name="Liu Z."/>
            <person name="Lin R."/>
            <person name="Li E."/>
            <person name="Mao Z."/>
            <person name="Ling J."/>
            <person name="Yang Y."/>
            <person name="Yin W.B."/>
            <person name="Xie B."/>
        </authorList>
    </citation>
    <scope>NUCLEOTIDE SEQUENCE [LARGE SCALE GENOMIC DNA]</scope>
    <source>
        <strain evidence="1">170</strain>
    </source>
</reference>
<dbReference type="Gene3D" id="1.10.20.10">
    <property type="entry name" value="Histone, subunit A"/>
    <property type="match status" value="1"/>
</dbReference>
<comment type="caution">
    <text evidence="1">The sequence shown here is derived from an EMBL/GenBank/DDBJ whole genome shotgun (WGS) entry which is preliminary data.</text>
</comment>
<evidence type="ECO:0000313" key="1">
    <source>
        <dbReference type="EMBL" id="OAQ69968.1"/>
    </source>
</evidence>
<evidence type="ECO:0000313" key="2">
    <source>
        <dbReference type="Proteomes" id="UP000078397"/>
    </source>
</evidence>
<name>A0A179FXL4_METCM</name>
<dbReference type="Proteomes" id="UP000078397">
    <property type="component" value="Unassembled WGS sequence"/>
</dbReference>
<dbReference type="STRING" id="1380566.A0A179FXL4"/>
<dbReference type="SUPFAM" id="SSF47113">
    <property type="entry name" value="Histone-fold"/>
    <property type="match status" value="1"/>
</dbReference>
<sequence>MTSKPEVHTQFTVSSACLCFGHLHNIWHGKSMPIQPFPTSLRRASGGTVKCQIIQFNVAAQNGTWLVYQLVEKGSKHVEGWFACHSDVDPEIEIDKIIRVSGSPYEGDSGSQFHDKKTVAAGVLPVNRYDWGWYDRRCQDQVREEAGETEQDPETIGCFEEVGLVDYGHAEEYVEKWKGVASRERENQPHGIWMTIGLEYMFGRFGFDDEHTAARSFLWFTSDTFFTHTTFRGMERTLKIYETDEQRFQRRLREGYNFDGLESLHEMAGYRSSLAGVVPSQAEALGPYDAADYILHATDVDAIRVRPRIGAPEFPTQWNAANIALLNNILMSYLEKFVAPASSAHDTTTSAAASLFPKREHVPSVDQFMYGFMTKPNSDSIEGYDRAAVGARVKRFLTRLCEDNSLIRDDGFVAGLVACVAYLASEVLELANNCRLDNRVTGIVPRHIRTVVINDNELFDVFRFSSMYWYGGVVGWVADDGQGNE</sequence>
<dbReference type="RefSeq" id="XP_018146505.1">
    <property type="nucleotide sequence ID" value="XM_018291063.1"/>
</dbReference>
<accession>A0A179FXL4</accession>
<proteinExistence type="predicted"/>
<dbReference type="EMBL" id="LSBJ02000002">
    <property type="protein sequence ID" value="OAQ69968.1"/>
    <property type="molecule type" value="Genomic_DNA"/>
</dbReference>
<gene>
    <name evidence="1" type="ORF">VFPPC_13286</name>
</gene>
<dbReference type="GeneID" id="28855057"/>
<dbReference type="PROSITE" id="PS51257">
    <property type="entry name" value="PROKAR_LIPOPROTEIN"/>
    <property type="match status" value="1"/>
</dbReference>
<dbReference type="KEGG" id="pchm:VFPPC_13286"/>
<organism evidence="1 2">
    <name type="scientific">Pochonia chlamydosporia 170</name>
    <dbReference type="NCBI Taxonomy" id="1380566"/>
    <lineage>
        <taxon>Eukaryota</taxon>
        <taxon>Fungi</taxon>
        <taxon>Dikarya</taxon>
        <taxon>Ascomycota</taxon>
        <taxon>Pezizomycotina</taxon>
        <taxon>Sordariomycetes</taxon>
        <taxon>Hypocreomycetidae</taxon>
        <taxon>Hypocreales</taxon>
        <taxon>Clavicipitaceae</taxon>
        <taxon>Pochonia</taxon>
    </lineage>
</organism>
<protein>
    <submittedName>
        <fullName evidence="1">Histone-fold protein</fullName>
    </submittedName>
</protein>
<dbReference type="AlphaFoldDB" id="A0A179FXL4"/>
<keyword evidence="2" id="KW-1185">Reference proteome</keyword>
<dbReference type="GO" id="GO:0046982">
    <property type="term" value="F:protein heterodimerization activity"/>
    <property type="evidence" value="ECO:0007669"/>
    <property type="project" value="InterPro"/>
</dbReference>
<dbReference type="OrthoDB" id="3535423at2759"/>
<dbReference type="InterPro" id="IPR009072">
    <property type="entry name" value="Histone-fold"/>
</dbReference>